<dbReference type="InterPro" id="IPR008461">
    <property type="entry name" value="CrtY"/>
</dbReference>
<dbReference type="NCBIfam" id="TIGR01789">
    <property type="entry name" value="lycopene_cycl"/>
    <property type="match status" value="1"/>
</dbReference>
<gene>
    <name evidence="2" type="ORF">GGQ93_002011</name>
</gene>
<dbReference type="InterPro" id="IPR010108">
    <property type="entry name" value="Lycopene_cyclase_b/e"/>
</dbReference>
<comment type="caution">
    <text evidence="2">The sequence shown here is derived from an EMBL/GenBank/DDBJ whole genome shotgun (WGS) entry which is preliminary data.</text>
</comment>
<dbReference type="InterPro" id="IPR036188">
    <property type="entry name" value="FAD/NAD-bd_sf"/>
</dbReference>
<dbReference type="EC" id="5.5.1.19" evidence="2"/>
<accession>A0A7W9FAD9</accession>
<dbReference type="SUPFAM" id="SSF51905">
    <property type="entry name" value="FAD/NAD(P)-binding domain"/>
    <property type="match status" value="1"/>
</dbReference>
<dbReference type="NCBIfam" id="TIGR01790">
    <property type="entry name" value="carotene-cycl"/>
    <property type="match status" value="1"/>
</dbReference>
<evidence type="ECO:0000313" key="2">
    <source>
        <dbReference type="EMBL" id="MBB5740293.1"/>
    </source>
</evidence>
<dbReference type="GO" id="GO:0045436">
    <property type="term" value="F:lycopene beta cyclase activity"/>
    <property type="evidence" value="ECO:0007669"/>
    <property type="project" value="InterPro"/>
</dbReference>
<dbReference type="Pfam" id="PF05834">
    <property type="entry name" value="Lycopene_cycl"/>
    <property type="match status" value="1"/>
</dbReference>
<sequence length="392" mass="42950">MQAAAPDSSAPDLLLLGGGLANGLLALRLSQVRPELDVRIVEAADRLGGVHTWSFFEPDLTPRQRAWIAPLIAHSWPGYSVRFPKVERRLATGYSSVTAARFAQAVDRALPGRIMTGVSVASAGPTEAVLADGRRLTARAVIDGRGPTGAPDLALGFQKFVGLEVRLTAPHGLKEPIVMDACVDQAGGYRFLYVLPFDDRTLLIEDTRYTDGDDLDRDLFRTGVRDYAAQRGWVIETVLREEEGVLPVALDGDIAAHLKRLGPTALSGLRAGLFHPTTGYSLPDAVRLADHLAERIEAAPDGPALAQVIRRHARDVWAQRGFYRLLNRMLFRAARPDQRYRVLERFYRLPQPLIERFYAGETTLGDKARILSGKPPVPIGAALTCLVERGRA</sequence>
<protein>
    <submittedName>
        <fullName evidence="2">Lycopene beta-cyclase</fullName>
        <ecNumber evidence="2">5.5.1.19</ecNumber>
    </submittedName>
</protein>
<dbReference type="GO" id="GO:0016705">
    <property type="term" value="F:oxidoreductase activity, acting on paired donors, with incorporation or reduction of molecular oxygen"/>
    <property type="evidence" value="ECO:0007669"/>
    <property type="project" value="InterPro"/>
</dbReference>
<dbReference type="Proteomes" id="UP000527324">
    <property type="component" value="Unassembled WGS sequence"/>
</dbReference>
<keyword evidence="2" id="KW-0413">Isomerase</keyword>
<dbReference type="EMBL" id="JACHOQ010000004">
    <property type="protein sequence ID" value="MBB5740293.1"/>
    <property type="molecule type" value="Genomic_DNA"/>
</dbReference>
<dbReference type="GO" id="GO:0016117">
    <property type="term" value="P:carotenoid biosynthetic process"/>
    <property type="evidence" value="ECO:0007669"/>
    <property type="project" value="InterPro"/>
</dbReference>
<name>A0A7W9FAD9_9CAUL</name>
<dbReference type="AlphaFoldDB" id="A0A7W9FAD9"/>
<organism evidence="2 3">
    <name type="scientific">Brevundimonas aurantiaca</name>
    <dbReference type="NCBI Taxonomy" id="74316"/>
    <lineage>
        <taxon>Bacteria</taxon>
        <taxon>Pseudomonadati</taxon>
        <taxon>Pseudomonadota</taxon>
        <taxon>Alphaproteobacteria</taxon>
        <taxon>Caulobacterales</taxon>
        <taxon>Caulobacteraceae</taxon>
        <taxon>Brevundimonas</taxon>
    </lineage>
</organism>
<evidence type="ECO:0000256" key="1">
    <source>
        <dbReference type="ARBA" id="ARBA00006599"/>
    </source>
</evidence>
<dbReference type="RefSeq" id="WP_183216733.1">
    <property type="nucleotide sequence ID" value="NZ_CAJFZW010000018.1"/>
</dbReference>
<keyword evidence="3" id="KW-1185">Reference proteome</keyword>
<reference evidence="2 3" key="1">
    <citation type="submission" date="2020-08" db="EMBL/GenBank/DDBJ databases">
        <title>Genomic Encyclopedia of Type Strains, Phase IV (KMG-IV): sequencing the most valuable type-strain genomes for metagenomic binning, comparative biology and taxonomic classification.</title>
        <authorList>
            <person name="Goeker M."/>
        </authorList>
    </citation>
    <scope>NUCLEOTIDE SEQUENCE [LARGE SCALE GENOMIC DNA]</scope>
    <source>
        <strain evidence="2 3">DSM 4731</strain>
    </source>
</reference>
<proteinExistence type="inferred from homology"/>
<comment type="similarity">
    <text evidence="1">Belongs to the lycopene cyclase family.</text>
</comment>
<evidence type="ECO:0000313" key="3">
    <source>
        <dbReference type="Proteomes" id="UP000527324"/>
    </source>
</evidence>